<dbReference type="GO" id="GO:0005524">
    <property type="term" value="F:ATP binding"/>
    <property type="evidence" value="ECO:0007669"/>
    <property type="project" value="InterPro"/>
</dbReference>
<feature type="domain" description="Peptidase C39" evidence="1">
    <location>
        <begin position="6"/>
        <end position="61"/>
    </location>
</feature>
<dbReference type="Proteomes" id="UP001207440">
    <property type="component" value="Unassembled WGS sequence"/>
</dbReference>
<evidence type="ECO:0000313" key="3">
    <source>
        <dbReference type="Proteomes" id="UP001207440"/>
    </source>
</evidence>
<dbReference type="InterPro" id="IPR005074">
    <property type="entry name" value="Peptidase_C39"/>
</dbReference>
<protein>
    <submittedName>
        <fullName evidence="2">Cysteine peptidase family C39 domain-containing protein</fullName>
    </submittedName>
</protein>
<organism evidence="2 3">
    <name type="scientific">Riemerella anatipestifer</name>
    <name type="common">Moraxella anatipestifer</name>
    <dbReference type="NCBI Taxonomy" id="34085"/>
    <lineage>
        <taxon>Bacteria</taxon>
        <taxon>Pseudomonadati</taxon>
        <taxon>Bacteroidota</taxon>
        <taxon>Flavobacteriia</taxon>
        <taxon>Flavobacteriales</taxon>
        <taxon>Weeksellaceae</taxon>
        <taxon>Riemerella</taxon>
    </lineage>
</organism>
<gene>
    <name evidence="2" type="ORF">OKE68_11380</name>
</gene>
<comment type="caution">
    <text evidence="2">The sequence shown here is derived from an EMBL/GenBank/DDBJ whole genome shotgun (WGS) entry which is preliminary data.</text>
</comment>
<dbReference type="GO" id="GO:0008233">
    <property type="term" value="F:peptidase activity"/>
    <property type="evidence" value="ECO:0007669"/>
    <property type="project" value="InterPro"/>
</dbReference>
<dbReference type="Gene3D" id="3.90.70.10">
    <property type="entry name" value="Cysteine proteinases"/>
    <property type="match status" value="1"/>
</dbReference>
<proteinExistence type="predicted"/>
<reference evidence="2" key="1">
    <citation type="submission" date="2022-10" db="EMBL/GenBank/DDBJ databases">
        <title>Sifting through the core-genome to identify putative cross-protective antigens against Riemerella anatipestifer.</title>
        <authorList>
            <person name="Zheng X."/>
            <person name="Zhang W."/>
        </authorList>
    </citation>
    <scope>NUCLEOTIDE SEQUENCE</scope>
    <source>
        <strain evidence="2">ZWRA178</strain>
    </source>
</reference>
<dbReference type="GO" id="GO:0006508">
    <property type="term" value="P:proteolysis"/>
    <property type="evidence" value="ECO:0007669"/>
    <property type="project" value="InterPro"/>
</dbReference>
<dbReference type="AlphaFoldDB" id="A0AAP3EUW7"/>
<evidence type="ECO:0000313" key="2">
    <source>
        <dbReference type="EMBL" id="MCW0524907.1"/>
    </source>
</evidence>
<accession>A0AAP3EUW7</accession>
<dbReference type="RefSeq" id="WP_064969529.1">
    <property type="nucleotide sequence ID" value="NZ_CP033039.1"/>
</dbReference>
<dbReference type="Pfam" id="PF03412">
    <property type="entry name" value="Peptidase_C39"/>
    <property type="match status" value="1"/>
</dbReference>
<sequence length="61" mass="6893">MNKNSFLPQKDQMDCGPACLAMIAKYYGKKYPIEYLRENTFITREGVSLLGISEAAKKIGF</sequence>
<dbReference type="GO" id="GO:0016020">
    <property type="term" value="C:membrane"/>
    <property type="evidence" value="ECO:0007669"/>
    <property type="project" value="InterPro"/>
</dbReference>
<name>A0AAP3EUW7_RIEAN</name>
<dbReference type="EMBL" id="JAOZYT010000124">
    <property type="protein sequence ID" value="MCW0524907.1"/>
    <property type="molecule type" value="Genomic_DNA"/>
</dbReference>
<evidence type="ECO:0000259" key="1">
    <source>
        <dbReference type="Pfam" id="PF03412"/>
    </source>
</evidence>